<evidence type="ECO:0000313" key="4">
    <source>
        <dbReference type="Proteomes" id="UP000559256"/>
    </source>
</evidence>
<protein>
    <submittedName>
        <fullName evidence="3">Uncharacterized protein</fullName>
    </submittedName>
</protein>
<evidence type="ECO:0000256" key="2">
    <source>
        <dbReference type="SAM" id="Phobius"/>
    </source>
</evidence>
<dbReference type="AlphaFoldDB" id="A0A8H5GTM4"/>
<proteinExistence type="predicted"/>
<reference evidence="3 4" key="1">
    <citation type="journal article" date="2020" name="ISME J.">
        <title>Uncovering the hidden diversity of litter-decomposition mechanisms in mushroom-forming fungi.</title>
        <authorList>
            <person name="Floudas D."/>
            <person name="Bentzer J."/>
            <person name="Ahren D."/>
            <person name="Johansson T."/>
            <person name="Persson P."/>
            <person name="Tunlid A."/>
        </authorList>
    </citation>
    <scope>NUCLEOTIDE SEQUENCE [LARGE SCALE GENOMIC DNA]</scope>
    <source>
        <strain evidence="3 4">CBS 291.85</strain>
    </source>
</reference>
<keyword evidence="4" id="KW-1185">Reference proteome</keyword>
<feature type="transmembrane region" description="Helical" evidence="2">
    <location>
        <begin position="12"/>
        <end position="34"/>
    </location>
</feature>
<comment type="caution">
    <text evidence="3">The sequence shown here is derived from an EMBL/GenBank/DDBJ whole genome shotgun (WGS) entry which is preliminary data.</text>
</comment>
<feature type="region of interest" description="Disordered" evidence="1">
    <location>
        <begin position="122"/>
        <end position="147"/>
    </location>
</feature>
<sequence>MSTDNSLPPIAIFFIILGAIIIPTLILSLARVYLRYRITAEAHKTWMLHYNNRFDRLVQWDPEAQAYPPAYYEPLPPYSPRPPAYTRDPLPIVPRSPVLPTPLTPATPIIIMKPSIVLPFSEPVDSNSPPSSPPTPVLASPARLAYD</sequence>
<keyword evidence="2" id="KW-0472">Membrane</keyword>
<keyword evidence="2" id="KW-1133">Transmembrane helix</keyword>
<name>A0A8H5GTM4_9AGAR</name>
<organism evidence="3 4">
    <name type="scientific">Tetrapyrgos nigripes</name>
    <dbReference type="NCBI Taxonomy" id="182062"/>
    <lineage>
        <taxon>Eukaryota</taxon>
        <taxon>Fungi</taxon>
        <taxon>Dikarya</taxon>
        <taxon>Basidiomycota</taxon>
        <taxon>Agaricomycotina</taxon>
        <taxon>Agaricomycetes</taxon>
        <taxon>Agaricomycetidae</taxon>
        <taxon>Agaricales</taxon>
        <taxon>Marasmiineae</taxon>
        <taxon>Marasmiaceae</taxon>
        <taxon>Tetrapyrgos</taxon>
    </lineage>
</organism>
<gene>
    <name evidence="3" type="ORF">D9758_001809</name>
</gene>
<keyword evidence="2" id="KW-0812">Transmembrane</keyword>
<accession>A0A8H5GTM4</accession>
<dbReference type="EMBL" id="JAACJM010000010">
    <property type="protein sequence ID" value="KAF5370857.1"/>
    <property type="molecule type" value="Genomic_DNA"/>
</dbReference>
<dbReference type="Proteomes" id="UP000559256">
    <property type="component" value="Unassembled WGS sequence"/>
</dbReference>
<evidence type="ECO:0000256" key="1">
    <source>
        <dbReference type="SAM" id="MobiDB-lite"/>
    </source>
</evidence>
<evidence type="ECO:0000313" key="3">
    <source>
        <dbReference type="EMBL" id="KAF5370857.1"/>
    </source>
</evidence>